<comment type="caution">
    <text evidence="2">The sequence shown here is derived from an EMBL/GenBank/DDBJ whole genome shotgun (WGS) entry which is preliminary data.</text>
</comment>
<dbReference type="KEGG" id="cput:CONPUDRAFT_154562"/>
<reference evidence="3" key="1">
    <citation type="journal article" date="2012" name="Science">
        <title>The Paleozoic origin of enzymatic lignin decomposition reconstructed from 31 fungal genomes.</title>
        <authorList>
            <person name="Floudas D."/>
            <person name="Binder M."/>
            <person name="Riley R."/>
            <person name="Barry K."/>
            <person name="Blanchette R.A."/>
            <person name="Henrissat B."/>
            <person name="Martinez A.T."/>
            <person name="Otillar R."/>
            <person name="Spatafora J.W."/>
            <person name="Yadav J.S."/>
            <person name="Aerts A."/>
            <person name="Benoit I."/>
            <person name="Boyd A."/>
            <person name="Carlson A."/>
            <person name="Copeland A."/>
            <person name="Coutinho P.M."/>
            <person name="de Vries R.P."/>
            <person name="Ferreira P."/>
            <person name="Findley K."/>
            <person name="Foster B."/>
            <person name="Gaskell J."/>
            <person name="Glotzer D."/>
            <person name="Gorecki P."/>
            <person name="Heitman J."/>
            <person name="Hesse C."/>
            <person name="Hori C."/>
            <person name="Igarashi K."/>
            <person name="Jurgens J.A."/>
            <person name="Kallen N."/>
            <person name="Kersten P."/>
            <person name="Kohler A."/>
            <person name="Kuees U."/>
            <person name="Kumar T.K.A."/>
            <person name="Kuo A."/>
            <person name="LaButti K."/>
            <person name="Larrondo L.F."/>
            <person name="Lindquist E."/>
            <person name="Ling A."/>
            <person name="Lombard V."/>
            <person name="Lucas S."/>
            <person name="Lundell T."/>
            <person name="Martin R."/>
            <person name="McLaughlin D.J."/>
            <person name="Morgenstern I."/>
            <person name="Morin E."/>
            <person name="Murat C."/>
            <person name="Nagy L.G."/>
            <person name="Nolan M."/>
            <person name="Ohm R.A."/>
            <person name="Patyshakuliyeva A."/>
            <person name="Rokas A."/>
            <person name="Ruiz-Duenas F.J."/>
            <person name="Sabat G."/>
            <person name="Salamov A."/>
            <person name="Samejima M."/>
            <person name="Schmutz J."/>
            <person name="Slot J.C."/>
            <person name="St John F."/>
            <person name="Stenlid J."/>
            <person name="Sun H."/>
            <person name="Sun S."/>
            <person name="Syed K."/>
            <person name="Tsang A."/>
            <person name="Wiebenga A."/>
            <person name="Young D."/>
            <person name="Pisabarro A."/>
            <person name="Eastwood D.C."/>
            <person name="Martin F."/>
            <person name="Cullen D."/>
            <person name="Grigoriev I.V."/>
            <person name="Hibbett D.S."/>
        </authorList>
    </citation>
    <scope>NUCLEOTIDE SEQUENCE [LARGE SCALE GENOMIC DNA]</scope>
    <source>
        <strain evidence="3">RWD-64-598 SS2</strain>
    </source>
</reference>
<dbReference type="AlphaFoldDB" id="A0A5M3MP75"/>
<evidence type="ECO:0000256" key="1">
    <source>
        <dbReference type="SAM" id="SignalP"/>
    </source>
</evidence>
<keyword evidence="3" id="KW-1185">Reference proteome</keyword>
<protein>
    <submittedName>
        <fullName evidence="2">Uncharacterized protein</fullName>
    </submittedName>
</protein>
<keyword evidence="1" id="KW-0732">Signal</keyword>
<dbReference type="RefSeq" id="XP_007769467.1">
    <property type="nucleotide sequence ID" value="XM_007771277.1"/>
</dbReference>
<dbReference type="Proteomes" id="UP000053558">
    <property type="component" value="Unassembled WGS sequence"/>
</dbReference>
<feature type="signal peptide" evidence="1">
    <location>
        <begin position="1"/>
        <end position="18"/>
    </location>
</feature>
<dbReference type="EMBL" id="JH711579">
    <property type="protein sequence ID" value="EIW80534.1"/>
    <property type="molecule type" value="Genomic_DNA"/>
</dbReference>
<name>A0A5M3MP75_CONPW</name>
<proteinExistence type="predicted"/>
<evidence type="ECO:0000313" key="3">
    <source>
        <dbReference type="Proteomes" id="UP000053558"/>
    </source>
</evidence>
<gene>
    <name evidence="2" type="ORF">CONPUDRAFT_154562</name>
</gene>
<accession>A0A5M3MP75</accession>
<sequence length="125" mass="13401">MRFSLATIVVGLPSLVEASPTTQAPATKIPFQKRGMLNHASVRMSVASPTTRRTSERITGKAYQSISSFGASPVFNTIVSDVQVDAAVFAFKLTKEGAELTIDGTAISWSSKRQRASEASLFCCK</sequence>
<organism evidence="2 3">
    <name type="scientific">Coniophora puteana (strain RWD-64-598)</name>
    <name type="common">Brown rot fungus</name>
    <dbReference type="NCBI Taxonomy" id="741705"/>
    <lineage>
        <taxon>Eukaryota</taxon>
        <taxon>Fungi</taxon>
        <taxon>Dikarya</taxon>
        <taxon>Basidiomycota</taxon>
        <taxon>Agaricomycotina</taxon>
        <taxon>Agaricomycetes</taxon>
        <taxon>Agaricomycetidae</taxon>
        <taxon>Boletales</taxon>
        <taxon>Coniophorineae</taxon>
        <taxon>Coniophoraceae</taxon>
        <taxon>Coniophora</taxon>
    </lineage>
</organism>
<evidence type="ECO:0000313" key="2">
    <source>
        <dbReference type="EMBL" id="EIW80534.1"/>
    </source>
</evidence>
<dbReference type="GeneID" id="19203279"/>
<feature type="chain" id="PRO_5024404506" evidence="1">
    <location>
        <begin position="19"/>
        <end position="125"/>
    </location>
</feature>